<name>A0A1D8AZ32_9BACT</name>
<dbReference type="AlphaFoldDB" id="A0A1D8AZ32"/>
<dbReference type="SUPFAM" id="SSF88659">
    <property type="entry name" value="Sigma3 and sigma4 domains of RNA polymerase sigma factors"/>
    <property type="match status" value="1"/>
</dbReference>
<proteinExistence type="predicted"/>
<dbReference type="EMBL" id="CP016094">
    <property type="protein sequence ID" value="AOS46114.1"/>
    <property type="molecule type" value="Genomic_DNA"/>
</dbReference>
<dbReference type="GO" id="GO:0003677">
    <property type="term" value="F:DNA binding"/>
    <property type="evidence" value="ECO:0007669"/>
    <property type="project" value="InterPro"/>
</dbReference>
<gene>
    <name evidence="2" type="ORF">Verru16b_03210</name>
</gene>
<dbReference type="InterPro" id="IPR013249">
    <property type="entry name" value="RNA_pol_sigma70_r4_t2"/>
</dbReference>
<feature type="domain" description="RNA polymerase sigma factor 70 region 4 type 2" evidence="1">
    <location>
        <begin position="15"/>
        <end position="57"/>
    </location>
</feature>
<dbReference type="GO" id="GO:0016987">
    <property type="term" value="F:sigma factor activity"/>
    <property type="evidence" value="ECO:0007669"/>
    <property type="project" value="InterPro"/>
</dbReference>
<evidence type="ECO:0000313" key="2">
    <source>
        <dbReference type="EMBL" id="AOS46114.1"/>
    </source>
</evidence>
<protein>
    <recommendedName>
        <fullName evidence="1">RNA polymerase sigma factor 70 region 4 type 2 domain-containing protein</fullName>
    </recommendedName>
</protein>
<evidence type="ECO:0000259" key="1">
    <source>
        <dbReference type="Pfam" id="PF08281"/>
    </source>
</evidence>
<organism evidence="2 3">
    <name type="scientific">Lacunisphaera limnophila</name>
    <dbReference type="NCBI Taxonomy" id="1838286"/>
    <lineage>
        <taxon>Bacteria</taxon>
        <taxon>Pseudomonadati</taxon>
        <taxon>Verrucomicrobiota</taxon>
        <taxon>Opitutia</taxon>
        <taxon>Opitutales</taxon>
        <taxon>Opitutaceae</taxon>
        <taxon>Lacunisphaera</taxon>
    </lineage>
</organism>
<dbReference type="Proteomes" id="UP000095228">
    <property type="component" value="Chromosome"/>
</dbReference>
<accession>A0A1D8AZ32</accession>
<dbReference type="Pfam" id="PF08281">
    <property type="entry name" value="Sigma70_r4_2"/>
    <property type="match status" value="1"/>
</dbReference>
<dbReference type="KEGG" id="obg:Verru16b_03210"/>
<dbReference type="GO" id="GO:0006352">
    <property type="term" value="P:DNA-templated transcription initiation"/>
    <property type="evidence" value="ECO:0007669"/>
    <property type="project" value="InterPro"/>
</dbReference>
<reference evidence="2 3" key="1">
    <citation type="submission" date="2016-06" db="EMBL/GenBank/DDBJ databases">
        <title>Three novel species with peptidoglycan cell walls form the new genus Lacunisphaera gen. nov. in the family Opitutaceae of the verrucomicrobial subdivision 4.</title>
        <authorList>
            <person name="Rast P."/>
            <person name="Gloeckner I."/>
            <person name="Jogler M."/>
            <person name="Boedeker C."/>
            <person name="Jeske O."/>
            <person name="Wiegand S."/>
            <person name="Reinhardt R."/>
            <person name="Schumann P."/>
            <person name="Rohde M."/>
            <person name="Spring S."/>
            <person name="Gloeckner F.O."/>
            <person name="Jogler C."/>
        </authorList>
    </citation>
    <scope>NUCLEOTIDE SEQUENCE [LARGE SCALE GENOMIC DNA]</scope>
    <source>
        <strain evidence="2 3">IG16b</strain>
    </source>
</reference>
<dbReference type="InterPro" id="IPR013324">
    <property type="entry name" value="RNA_pol_sigma_r3/r4-like"/>
</dbReference>
<sequence length="73" mass="8388">MLESNDWPKLLADHLPRMPENTRKMMQMLHEQGLKIDKIASAFGLTESKVEAFLSAAHLDIYADFMRLPKTSK</sequence>
<evidence type="ECO:0000313" key="3">
    <source>
        <dbReference type="Proteomes" id="UP000095228"/>
    </source>
</evidence>
<keyword evidence="3" id="KW-1185">Reference proteome</keyword>
<dbReference type="STRING" id="1838286.Verru16b_03210"/>